<dbReference type="InterPro" id="IPR036412">
    <property type="entry name" value="HAD-like_sf"/>
</dbReference>
<dbReference type="InterPro" id="IPR014403">
    <property type="entry name" value="APS1/VSP"/>
</dbReference>
<accession>A0AAD8VL92</accession>
<proteinExistence type="inferred from homology"/>
<evidence type="ECO:0000256" key="2">
    <source>
        <dbReference type="ARBA" id="ARBA00023180"/>
    </source>
</evidence>
<dbReference type="Pfam" id="PF03767">
    <property type="entry name" value="Acid_phosphat_B"/>
    <property type="match status" value="1"/>
</dbReference>
<keyword evidence="5" id="KW-1185">Reference proteome</keyword>
<dbReference type="InterPro" id="IPR023214">
    <property type="entry name" value="HAD_sf"/>
</dbReference>
<evidence type="ECO:0000313" key="4">
    <source>
        <dbReference type="EMBL" id="KAK1610789.1"/>
    </source>
</evidence>
<name>A0AAD8VL92_LOLMU</name>
<dbReference type="PIRSF" id="PIRSF002674">
    <property type="entry name" value="VSP"/>
    <property type="match status" value="1"/>
</dbReference>
<evidence type="ECO:0000313" key="5">
    <source>
        <dbReference type="Proteomes" id="UP001231189"/>
    </source>
</evidence>
<dbReference type="PANTHER" id="PTHR31284:SF10">
    <property type="entry name" value="ACID PHOSPHATASE-LIKE PROTEIN"/>
    <property type="match status" value="1"/>
</dbReference>
<dbReference type="CDD" id="cd07535">
    <property type="entry name" value="HAD_VSP"/>
    <property type="match status" value="1"/>
</dbReference>
<reference evidence="4" key="1">
    <citation type="submission" date="2023-07" db="EMBL/GenBank/DDBJ databases">
        <title>A chromosome-level genome assembly of Lolium multiflorum.</title>
        <authorList>
            <person name="Chen Y."/>
            <person name="Copetti D."/>
            <person name="Kolliker R."/>
            <person name="Studer B."/>
        </authorList>
    </citation>
    <scope>NUCLEOTIDE SEQUENCE</scope>
    <source>
        <strain evidence="4">02402/16</strain>
        <tissue evidence="4">Leaf</tissue>
    </source>
</reference>
<protein>
    <recommendedName>
        <fullName evidence="6">Acid phosphatase</fullName>
    </recommendedName>
</protein>
<gene>
    <name evidence="4" type="ORF">QYE76_034462</name>
</gene>
<sequence>MGLLAAAVAVDAGAQSILCSVTDVPTAVADADALFFERWMLSVETGDAGPWRQVPARCGAFVRAYMEGERYASDCAAVAAESLAFASQALASGDGGAKPAWVFDVDETLLSNAPWYAANGWGLEELDDATFDAWADLAKAPALPSSLKLYNELQGLGFHIILLTGRTESQRNATEENLLFAGYQSWEKLIMRQPSDMGKTAVQYKSEKRAVLKAEGFKLLGNSGDQWSDLIGLPVSTRSFKLPNPIYYVT</sequence>
<organism evidence="4 5">
    <name type="scientific">Lolium multiflorum</name>
    <name type="common">Italian ryegrass</name>
    <name type="synonym">Lolium perenne subsp. multiflorum</name>
    <dbReference type="NCBI Taxonomy" id="4521"/>
    <lineage>
        <taxon>Eukaryota</taxon>
        <taxon>Viridiplantae</taxon>
        <taxon>Streptophyta</taxon>
        <taxon>Embryophyta</taxon>
        <taxon>Tracheophyta</taxon>
        <taxon>Spermatophyta</taxon>
        <taxon>Magnoliopsida</taxon>
        <taxon>Liliopsida</taxon>
        <taxon>Poales</taxon>
        <taxon>Poaceae</taxon>
        <taxon>BOP clade</taxon>
        <taxon>Pooideae</taxon>
        <taxon>Poodae</taxon>
        <taxon>Poeae</taxon>
        <taxon>Poeae Chloroplast Group 2 (Poeae type)</taxon>
        <taxon>Loliodinae</taxon>
        <taxon>Loliinae</taxon>
        <taxon>Lolium</taxon>
    </lineage>
</organism>
<dbReference type="Proteomes" id="UP001231189">
    <property type="component" value="Unassembled WGS sequence"/>
</dbReference>
<keyword evidence="2" id="KW-0325">Glycoprotein</keyword>
<dbReference type="Gene3D" id="3.40.50.1000">
    <property type="entry name" value="HAD superfamily/HAD-like"/>
    <property type="match status" value="1"/>
</dbReference>
<dbReference type="EMBL" id="JAUUTY010000007">
    <property type="protein sequence ID" value="KAK1610789.1"/>
    <property type="molecule type" value="Genomic_DNA"/>
</dbReference>
<comment type="caution">
    <text evidence="4">The sequence shown here is derived from an EMBL/GenBank/DDBJ whole genome shotgun (WGS) entry which is preliminary data.</text>
</comment>
<dbReference type="SUPFAM" id="SSF56784">
    <property type="entry name" value="HAD-like"/>
    <property type="match status" value="1"/>
</dbReference>
<dbReference type="InterPro" id="IPR005519">
    <property type="entry name" value="Acid_phosphat_B-like"/>
</dbReference>
<comment type="similarity">
    <text evidence="3">Belongs to the APS1/VSP family.</text>
</comment>
<keyword evidence="1" id="KW-0732">Signal</keyword>
<evidence type="ECO:0000256" key="3">
    <source>
        <dbReference type="PIRNR" id="PIRNR002674"/>
    </source>
</evidence>
<evidence type="ECO:0000256" key="1">
    <source>
        <dbReference type="ARBA" id="ARBA00022729"/>
    </source>
</evidence>
<dbReference type="AlphaFoldDB" id="A0AAD8VL92"/>
<evidence type="ECO:0008006" key="6">
    <source>
        <dbReference type="Google" id="ProtNLM"/>
    </source>
</evidence>
<dbReference type="PANTHER" id="PTHR31284">
    <property type="entry name" value="ACID PHOSPHATASE-LIKE PROTEIN"/>
    <property type="match status" value="1"/>
</dbReference>